<accession>A0ABU2PN97</accession>
<gene>
    <name evidence="5" type="ORF">RM705_02775</name>
</gene>
<name>A0ABU2PN97_9ACTN</name>
<dbReference type="PANTHER" id="PTHR43943:SF17">
    <property type="entry name" value="3-PHENYLPROPIONATE-DIHYDRODIOL_CINNAMIC ACID-DIHYDRODIOL DEHYDROGENASE"/>
    <property type="match status" value="1"/>
</dbReference>
<dbReference type="EMBL" id="JAVRFA010000002">
    <property type="protein sequence ID" value="MDT0393638.1"/>
    <property type="molecule type" value="Genomic_DNA"/>
</dbReference>
<dbReference type="SUPFAM" id="SSF51735">
    <property type="entry name" value="NAD(P)-binding Rossmann-fold domains"/>
    <property type="match status" value="1"/>
</dbReference>
<dbReference type="RefSeq" id="WP_311641081.1">
    <property type="nucleotide sequence ID" value="NZ_JAVRFA010000002.1"/>
</dbReference>
<evidence type="ECO:0000256" key="2">
    <source>
        <dbReference type="ARBA" id="ARBA00022797"/>
    </source>
</evidence>
<keyword evidence="2" id="KW-0058">Aromatic hydrocarbons catabolism</keyword>
<dbReference type="InterPro" id="IPR036291">
    <property type="entry name" value="NAD(P)-bd_dom_sf"/>
</dbReference>
<organism evidence="5 6">
    <name type="scientific">Streptomyces edwardsiae</name>
    <dbReference type="NCBI Taxonomy" id="3075527"/>
    <lineage>
        <taxon>Bacteria</taxon>
        <taxon>Bacillati</taxon>
        <taxon>Actinomycetota</taxon>
        <taxon>Actinomycetes</taxon>
        <taxon>Kitasatosporales</taxon>
        <taxon>Streptomycetaceae</taxon>
        <taxon>Streptomyces</taxon>
    </lineage>
</organism>
<proteinExistence type="inferred from homology"/>
<evidence type="ECO:0000256" key="3">
    <source>
        <dbReference type="ARBA" id="ARBA00023002"/>
    </source>
</evidence>
<dbReference type="Proteomes" id="UP001183881">
    <property type="component" value="Unassembled WGS sequence"/>
</dbReference>
<reference evidence="6" key="1">
    <citation type="submission" date="2023-07" db="EMBL/GenBank/DDBJ databases">
        <title>30 novel species of actinomycetes from the DSMZ collection.</title>
        <authorList>
            <person name="Nouioui I."/>
        </authorList>
    </citation>
    <scope>NUCLEOTIDE SEQUENCE [LARGE SCALE GENOMIC DNA]</scope>
    <source>
        <strain evidence="6">DSM 41636</strain>
    </source>
</reference>
<dbReference type="PRINTS" id="PR00081">
    <property type="entry name" value="GDHRDH"/>
</dbReference>
<dbReference type="Pfam" id="PF00106">
    <property type="entry name" value="adh_short"/>
    <property type="match status" value="1"/>
</dbReference>
<dbReference type="InterPro" id="IPR002347">
    <property type="entry name" value="SDR_fam"/>
</dbReference>
<dbReference type="Gene3D" id="3.40.50.720">
    <property type="entry name" value="NAD(P)-binding Rossmann-like Domain"/>
    <property type="match status" value="1"/>
</dbReference>
<protein>
    <submittedName>
        <fullName evidence="5">SDR family NAD(P)-dependent oxidoreductase</fullName>
    </submittedName>
</protein>
<evidence type="ECO:0000256" key="1">
    <source>
        <dbReference type="ARBA" id="ARBA00006484"/>
    </source>
</evidence>
<comment type="caution">
    <text evidence="5">The sequence shown here is derived from an EMBL/GenBank/DDBJ whole genome shotgun (WGS) entry which is preliminary data.</text>
</comment>
<dbReference type="PROSITE" id="PS00061">
    <property type="entry name" value="ADH_SHORT"/>
    <property type="match status" value="1"/>
</dbReference>
<evidence type="ECO:0000313" key="5">
    <source>
        <dbReference type="EMBL" id="MDT0393638.1"/>
    </source>
</evidence>
<sequence>MATARQHTPRSTARAPATRTVLERRAAIGADDLADDRFLDEGARIVVLERDPGKAASLEAVGGDDLVVVTGDVASYADNERAVAAAVDRFGRLDVFIGNVGMWDFSRDLLDLSPAELEAGFRELFDVNVLGYLLGVRAAATALKESRGAIVLTLSNASFYPQGGGVLYTATKHAGLGIVRQLAYELAPEIRVNGVAPGGMSTNLSGPKSLGLDQRRFSDIPIQEYLEKHSALERVIEPADYVGAYVLLASSRDALTITRTAFDVSAVGTPQRAR</sequence>
<keyword evidence="3" id="KW-0560">Oxidoreductase</keyword>
<keyword evidence="4" id="KW-0520">NAD</keyword>
<evidence type="ECO:0000313" key="6">
    <source>
        <dbReference type="Proteomes" id="UP001183881"/>
    </source>
</evidence>
<dbReference type="InterPro" id="IPR020904">
    <property type="entry name" value="Sc_DH/Rdtase_CS"/>
</dbReference>
<keyword evidence="6" id="KW-1185">Reference proteome</keyword>
<evidence type="ECO:0000256" key="4">
    <source>
        <dbReference type="ARBA" id="ARBA00023027"/>
    </source>
</evidence>
<dbReference type="PANTHER" id="PTHR43943">
    <property type="entry name" value="DEHYDROGENASE/REDUCTASE (SDR FAMILY) MEMBER 4"/>
    <property type="match status" value="1"/>
</dbReference>
<comment type="similarity">
    <text evidence="1">Belongs to the short-chain dehydrogenases/reductases (SDR) family.</text>
</comment>